<dbReference type="GO" id="GO:0043066">
    <property type="term" value="P:negative regulation of apoptotic process"/>
    <property type="evidence" value="ECO:0007669"/>
    <property type="project" value="InterPro"/>
</dbReference>
<protein>
    <submittedName>
        <fullName evidence="2">Uncharacterized protein LOC108622393</fullName>
    </submittedName>
</protein>
<name>A0AAJ7N3F2_9HYME</name>
<dbReference type="KEGG" id="ccal:108622393"/>
<accession>A0AAJ7N3F2</accession>
<dbReference type="PANTHER" id="PTHR14938:SF2">
    <property type="entry name" value="HCLS1-ASSOCIATED PROTEIN X-1"/>
    <property type="match status" value="1"/>
</dbReference>
<dbReference type="GeneID" id="108622393"/>
<keyword evidence="1" id="KW-1185">Reference proteome</keyword>
<gene>
    <name evidence="2" type="primary">LOC108622393</name>
</gene>
<reference evidence="2" key="1">
    <citation type="submission" date="2025-08" db="UniProtKB">
        <authorList>
            <consortium name="RefSeq"/>
        </authorList>
    </citation>
    <scope>IDENTIFICATION</scope>
    <source>
        <tissue evidence="2">Whole body</tissue>
    </source>
</reference>
<dbReference type="GO" id="GO:0015629">
    <property type="term" value="C:actin cytoskeleton"/>
    <property type="evidence" value="ECO:0007669"/>
    <property type="project" value="TreeGrafter"/>
</dbReference>
<proteinExistence type="predicted"/>
<dbReference type="GO" id="GO:0005739">
    <property type="term" value="C:mitochondrion"/>
    <property type="evidence" value="ECO:0007669"/>
    <property type="project" value="TreeGrafter"/>
</dbReference>
<dbReference type="GO" id="GO:0016529">
    <property type="term" value="C:sarcoplasmic reticulum"/>
    <property type="evidence" value="ECO:0007669"/>
    <property type="project" value="TreeGrafter"/>
</dbReference>
<dbReference type="InterPro" id="IPR017248">
    <property type="entry name" value="HAX-1"/>
</dbReference>
<dbReference type="RefSeq" id="XP_017875744.1">
    <property type="nucleotide sequence ID" value="XM_018020255.2"/>
</dbReference>
<sequence>MEFWNFIRNIFRGNRSEEPRNFKPYEAPVWQNDDIIDTSRHFREPDHFQIFTDPLQMTRFFESQMENMLLSFFYGFNGGNEADTRHPFNAFPFGSSQEGNIRDQFLKSSNDQLVLKEDTDLDGKVTPDNFPNIWNEIESNIEKPKLEVTRPFINGFSKSTTKVCVRNPDGTIEQKQVVRDSEGNEETVITRRSGDKTHTVITRKDKNGVETKIEDFCHTGEIEDKGKPSLGEHITFPKIDLNFFPWDKFFKFDPTESK</sequence>
<evidence type="ECO:0000313" key="1">
    <source>
        <dbReference type="Proteomes" id="UP000694925"/>
    </source>
</evidence>
<dbReference type="PANTHER" id="PTHR14938">
    <property type="entry name" value="HCLS1-ASSOCIATED PROTEIN X-1"/>
    <property type="match status" value="1"/>
</dbReference>
<dbReference type="GO" id="GO:0016324">
    <property type="term" value="C:apical plasma membrane"/>
    <property type="evidence" value="ECO:0007669"/>
    <property type="project" value="TreeGrafter"/>
</dbReference>
<dbReference type="GO" id="GO:0030136">
    <property type="term" value="C:clathrin-coated vesicle"/>
    <property type="evidence" value="ECO:0007669"/>
    <property type="project" value="TreeGrafter"/>
</dbReference>
<dbReference type="Proteomes" id="UP000694925">
    <property type="component" value="Unplaced"/>
</dbReference>
<dbReference type="GO" id="GO:0030833">
    <property type="term" value="P:regulation of actin filament polymerization"/>
    <property type="evidence" value="ECO:0007669"/>
    <property type="project" value="TreeGrafter"/>
</dbReference>
<organism evidence="1 2">
    <name type="scientific">Ceratina calcarata</name>
    <dbReference type="NCBI Taxonomy" id="156304"/>
    <lineage>
        <taxon>Eukaryota</taxon>
        <taxon>Metazoa</taxon>
        <taxon>Ecdysozoa</taxon>
        <taxon>Arthropoda</taxon>
        <taxon>Hexapoda</taxon>
        <taxon>Insecta</taxon>
        <taxon>Pterygota</taxon>
        <taxon>Neoptera</taxon>
        <taxon>Endopterygota</taxon>
        <taxon>Hymenoptera</taxon>
        <taxon>Apocrita</taxon>
        <taxon>Aculeata</taxon>
        <taxon>Apoidea</taxon>
        <taxon>Anthophila</taxon>
        <taxon>Apidae</taxon>
        <taxon>Ceratina</taxon>
        <taxon>Zadontomerus</taxon>
    </lineage>
</organism>
<evidence type="ECO:0000313" key="2">
    <source>
        <dbReference type="RefSeq" id="XP_017875744.1"/>
    </source>
</evidence>
<dbReference type="AlphaFoldDB" id="A0AAJ7N3F2"/>